<dbReference type="Proteomes" id="UP000218385">
    <property type="component" value="Chromosome"/>
</dbReference>
<evidence type="ECO:0000313" key="2">
    <source>
        <dbReference type="Proteomes" id="UP000218385"/>
    </source>
</evidence>
<reference evidence="1 2" key="1">
    <citation type="submission" date="2017-09" db="EMBL/GenBank/DDBJ databases">
        <title>Complete Genome sequence of Lysobacter capsici KNU-15.</title>
        <authorList>
            <person name="Kim M.-C."/>
            <person name="Yi H."/>
            <person name="Lee D.-W."/>
            <person name="Shin J.-H."/>
        </authorList>
    </citation>
    <scope>NUCLEOTIDE SEQUENCE [LARGE SCALE GENOMIC DNA]</scope>
    <source>
        <strain evidence="1 2">KNU-15</strain>
    </source>
</reference>
<organism evidence="1 2">
    <name type="scientific">Pseudomonas frederiksbergensis</name>
    <dbReference type="NCBI Taxonomy" id="104087"/>
    <lineage>
        <taxon>Bacteria</taxon>
        <taxon>Pseudomonadati</taxon>
        <taxon>Pseudomonadota</taxon>
        <taxon>Gammaproteobacteria</taxon>
        <taxon>Pseudomonadales</taxon>
        <taxon>Pseudomonadaceae</taxon>
        <taxon>Pseudomonas</taxon>
    </lineage>
</organism>
<evidence type="ECO:0000313" key="1">
    <source>
        <dbReference type="EMBL" id="ATE80177.1"/>
    </source>
</evidence>
<name>A0AB33EIT7_9PSED</name>
<accession>A0AB33EIT7</accession>
<protein>
    <submittedName>
        <fullName evidence="1">Uncharacterized protein</fullName>
    </submittedName>
</protein>
<proteinExistence type="predicted"/>
<sequence>MGHLGDEGMGKIYEQPLYGLFEPSSTDDLTLDDQQDLFFAQLGNSEQSIIKAVELGVLSLNVVLRRVLESVQKHNQQQKKPLSACSGPTPILKHIETLAGLCIEMTEGKVQPNGSQYPADALYLLLIELGASIELANRRGILVDGLKQLGATQKRTEALHEINAGKNAAIEQAQKIAKELWEADTAETIRIRDMADMVYRALLTRDMKEVLPQEPDTLKDWIRSVAPDYACKPGKPKKARRP</sequence>
<dbReference type="EMBL" id="CP023466">
    <property type="protein sequence ID" value="ATE80177.1"/>
    <property type="molecule type" value="Genomic_DNA"/>
</dbReference>
<dbReference type="AlphaFoldDB" id="A0AB33EIT7"/>
<gene>
    <name evidence="1" type="ORF">CNN82_28600</name>
</gene>